<accession>A0A1H8KF89</accession>
<name>A0A1H8KF89_9PROT</name>
<protein>
    <recommendedName>
        <fullName evidence="4">DUF4231 domain-containing protein</fullName>
    </recommendedName>
</protein>
<dbReference type="InterPro" id="IPR025325">
    <property type="entry name" value="DUF4231"/>
</dbReference>
<dbReference type="EMBL" id="FOCT01000008">
    <property type="protein sequence ID" value="SEN91620.1"/>
    <property type="molecule type" value="Genomic_DNA"/>
</dbReference>
<evidence type="ECO:0000313" key="3">
    <source>
        <dbReference type="Proteomes" id="UP000183898"/>
    </source>
</evidence>
<evidence type="ECO:0008006" key="4">
    <source>
        <dbReference type="Google" id="ProtNLM"/>
    </source>
</evidence>
<proteinExistence type="predicted"/>
<feature type="transmembrane region" description="Helical" evidence="1">
    <location>
        <begin position="50"/>
        <end position="68"/>
    </location>
</feature>
<keyword evidence="1" id="KW-0472">Membrane</keyword>
<dbReference type="Pfam" id="PF14015">
    <property type="entry name" value="DUF4231"/>
    <property type="match status" value="1"/>
</dbReference>
<reference evidence="2 3" key="1">
    <citation type="submission" date="2016-10" db="EMBL/GenBank/DDBJ databases">
        <authorList>
            <person name="de Groot N.N."/>
        </authorList>
    </citation>
    <scope>NUCLEOTIDE SEQUENCE [LARGE SCALE GENOMIC DNA]</scope>
    <source>
        <strain evidence="2 3">Nl18</strain>
    </source>
</reference>
<dbReference type="Proteomes" id="UP000183898">
    <property type="component" value="Unassembled WGS sequence"/>
</dbReference>
<dbReference type="NCBIfam" id="NF033634">
    <property type="entry name" value="SLATT_1"/>
    <property type="match status" value="1"/>
</dbReference>
<evidence type="ECO:0000313" key="2">
    <source>
        <dbReference type="EMBL" id="SEN91620.1"/>
    </source>
</evidence>
<keyword evidence="1" id="KW-1133">Transmembrane helix</keyword>
<gene>
    <name evidence="2" type="ORF">SAMN05216404_108128</name>
</gene>
<dbReference type="AlphaFoldDB" id="A0A1H8KF89"/>
<evidence type="ECO:0000256" key="1">
    <source>
        <dbReference type="SAM" id="Phobius"/>
    </source>
</evidence>
<dbReference type="RefSeq" id="WP_074747002.1">
    <property type="nucleotide sequence ID" value="NZ_FOCT01000008.1"/>
</dbReference>
<keyword evidence="1" id="KW-0812">Transmembrane</keyword>
<organism evidence="2 3">
    <name type="scientific">Nitrosospira multiformis</name>
    <dbReference type="NCBI Taxonomy" id="1231"/>
    <lineage>
        <taxon>Bacteria</taxon>
        <taxon>Pseudomonadati</taxon>
        <taxon>Pseudomonadota</taxon>
        <taxon>Betaproteobacteria</taxon>
        <taxon>Nitrosomonadales</taxon>
        <taxon>Nitrosomonadaceae</taxon>
        <taxon>Nitrosospira</taxon>
    </lineage>
</organism>
<sequence length="176" mass="19601">MATAQNSLPKVEAFLAALNEQSFFKDASTQGSVLWYIAFYKKRAPQRRRAFRAGGFILLFLSISLPFLTQLAPKDLQAQVASTLAWLVALVAAANSFFNWQKAWQGYVQTQLTLQFALTEWELRTAEARAALTDEEGLALLREGLQKFIKTVSEAVSGETAQYFEGVKIPETRTGS</sequence>
<feature type="transmembrane region" description="Helical" evidence="1">
    <location>
        <begin position="80"/>
        <end position="98"/>
    </location>
</feature>